<proteinExistence type="predicted"/>
<keyword evidence="1" id="KW-0175">Coiled coil</keyword>
<accession>A0ABQ3RZ21</accession>
<feature type="region of interest" description="Disordered" evidence="2">
    <location>
        <begin position="152"/>
        <end position="173"/>
    </location>
</feature>
<protein>
    <submittedName>
        <fullName evidence="3">Uncharacterized protein</fullName>
    </submittedName>
</protein>
<comment type="caution">
    <text evidence="3">The sequence shown here is derived from an EMBL/GenBank/DDBJ whole genome shotgun (WGS) entry which is preliminary data.</text>
</comment>
<evidence type="ECO:0000256" key="1">
    <source>
        <dbReference type="SAM" id="Coils"/>
    </source>
</evidence>
<dbReference type="RefSeq" id="WP_189917914.1">
    <property type="nucleotide sequence ID" value="NZ_BMSI01000001.1"/>
</dbReference>
<feature type="coiled-coil region" evidence="1">
    <location>
        <begin position="216"/>
        <end position="299"/>
    </location>
</feature>
<sequence>MTQPTSDAKAVVRALDALTTQARRIADALTTPVVQHVVTTDDAETTPATTCSAQHHGFPGDHRHCIRAAHHHGDHIDEHGYHWSDTVAVYPVIDGVVKQAHLVPAEAYATWTGQTPAADEPEAACRVMDTRTCPPTYNGPCGDRPCARFESDDPTPWLDTAPAAEPPADDADPAPNLLHVLVDRAARGVLTEGEAATFRRRVEQLVNGRATWKAKGEEMERDRDRLAAELTRSENARDHLRCRADAAEAEAERLRDLVIAENKRADDAINREDTADSAAEEQRGRAAAAEAAIERVRALVAGIAHPTSAGITQYDLGRKEMATAVVLAITEQPTTEQPEPLRVTPCTPPRMAVHCGGQCLAIAPSDHGQDRRDIVFLEGDSITCLTGTPGGPVPSTPPGAHYLAEVYVPRGTAEITAAHVTSSGLLFYRPTTEA</sequence>
<evidence type="ECO:0000256" key="2">
    <source>
        <dbReference type="SAM" id="MobiDB-lite"/>
    </source>
</evidence>
<name>A0ABQ3RZ21_9ACTN</name>
<dbReference type="GeneID" id="91470589"/>
<keyword evidence="4" id="KW-1185">Reference proteome</keyword>
<dbReference type="EMBL" id="BNEB01000003">
    <property type="protein sequence ID" value="GHI61057.1"/>
    <property type="molecule type" value="Genomic_DNA"/>
</dbReference>
<organism evidence="3 4">
    <name type="scientific">Streptomyces asoensis</name>
    <dbReference type="NCBI Taxonomy" id="249586"/>
    <lineage>
        <taxon>Bacteria</taxon>
        <taxon>Bacillati</taxon>
        <taxon>Actinomycetota</taxon>
        <taxon>Actinomycetes</taxon>
        <taxon>Kitasatosporales</taxon>
        <taxon>Streptomycetaceae</taxon>
        <taxon>Streptomyces</taxon>
    </lineage>
</organism>
<dbReference type="Proteomes" id="UP000649259">
    <property type="component" value="Unassembled WGS sequence"/>
</dbReference>
<gene>
    <name evidence="3" type="ORF">Saso_27070</name>
</gene>
<reference evidence="4" key="1">
    <citation type="submission" date="2023-07" db="EMBL/GenBank/DDBJ databases">
        <title>Whole genome shotgun sequence of Streptomyces cacaoi subsp. asoensis NBRC 13813.</title>
        <authorList>
            <person name="Komaki H."/>
            <person name="Tamura T."/>
        </authorList>
    </citation>
    <scope>NUCLEOTIDE SEQUENCE [LARGE SCALE GENOMIC DNA]</scope>
    <source>
        <strain evidence="4">NBRC 13813</strain>
    </source>
</reference>
<evidence type="ECO:0000313" key="3">
    <source>
        <dbReference type="EMBL" id="GHI61057.1"/>
    </source>
</evidence>
<evidence type="ECO:0000313" key="4">
    <source>
        <dbReference type="Proteomes" id="UP000649259"/>
    </source>
</evidence>